<dbReference type="RefSeq" id="WP_067581910.1">
    <property type="nucleotide sequence ID" value="NZ_FOWC01000015.1"/>
</dbReference>
<dbReference type="SUPFAM" id="SSF56112">
    <property type="entry name" value="Protein kinase-like (PK-like)"/>
    <property type="match status" value="1"/>
</dbReference>
<evidence type="ECO:0000313" key="5">
    <source>
        <dbReference type="Proteomes" id="UP000199137"/>
    </source>
</evidence>
<proteinExistence type="inferred from homology"/>
<evidence type="ECO:0000313" key="6">
    <source>
        <dbReference type="Proteomes" id="UP000470404"/>
    </source>
</evidence>
<gene>
    <name evidence="3" type="ORF">G3I59_20715</name>
    <name evidence="4" type="ORF">SAMN05421854_11527</name>
</gene>
<dbReference type="EMBL" id="JAAGNC010000095">
    <property type="protein sequence ID" value="NEC57956.1"/>
    <property type="molecule type" value="Genomic_DNA"/>
</dbReference>
<evidence type="ECO:0000256" key="1">
    <source>
        <dbReference type="ARBA" id="ARBA00038240"/>
    </source>
</evidence>
<name>A0A1I5ZFE0_9PSEU</name>
<evidence type="ECO:0000313" key="4">
    <source>
        <dbReference type="EMBL" id="SFQ55239.1"/>
    </source>
</evidence>
<dbReference type="AlphaFoldDB" id="A0A1I5ZFE0"/>
<accession>A0A1I5ZFE0</accession>
<keyword evidence="4" id="KW-0418">Kinase</keyword>
<dbReference type="OrthoDB" id="241498at2"/>
<reference evidence="5" key="1">
    <citation type="submission" date="2016-10" db="EMBL/GenBank/DDBJ databases">
        <authorList>
            <person name="Varghese N."/>
            <person name="Submissions S."/>
        </authorList>
    </citation>
    <scope>NUCLEOTIDE SEQUENCE [LARGE SCALE GENOMIC DNA]</scope>
    <source>
        <strain evidence="5">DSM 44637</strain>
    </source>
</reference>
<dbReference type="EMBL" id="FOWC01000015">
    <property type="protein sequence ID" value="SFQ55239.1"/>
    <property type="molecule type" value="Genomic_DNA"/>
</dbReference>
<dbReference type="Gene3D" id="3.90.1200.10">
    <property type="match status" value="1"/>
</dbReference>
<keyword evidence="6" id="KW-1185">Reference proteome</keyword>
<sequence length="333" mass="36958">MRTELDAVAAAALEQYDFSPEAVTLVNVSENLTYRVDDRRTGRSVALRVHRPDYHSEAAIESELCWMDALREDGAAEPPRPVRARDGARVVTVVDARGRARHAVAFEWLPGRAPDPGGDLVPGYRVLGSIAAKLHAHGSRWRPPSSFDRYTCDYDTALGPQARWGRWQEGLGIGRPERDLLARLDGEIAGRLADYGTGRDRFGLAHNDLRPANLLVDGDRVQVIDFDDCGYSWYLYDFATSVSFIEDDSRLPEWTAAWLDGYARCRAVSADDLAMVPTLVMFRRLLLVGWIGSHHEYAAEAAELGAGFTRGTCALAEAYLAGEFLTPSPYRSR</sequence>
<dbReference type="STRING" id="112413.SAMN05421854_11527"/>
<dbReference type="PANTHER" id="PTHR21064:SF6">
    <property type="entry name" value="AMINOGLYCOSIDE PHOSPHOTRANSFERASE DOMAIN-CONTAINING PROTEIN"/>
    <property type="match status" value="1"/>
</dbReference>
<organism evidence="4 5">
    <name type="scientific">Amycolatopsis rubida</name>
    <dbReference type="NCBI Taxonomy" id="112413"/>
    <lineage>
        <taxon>Bacteria</taxon>
        <taxon>Bacillati</taxon>
        <taxon>Actinomycetota</taxon>
        <taxon>Actinomycetes</taxon>
        <taxon>Pseudonocardiales</taxon>
        <taxon>Pseudonocardiaceae</taxon>
        <taxon>Amycolatopsis</taxon>
    </lineage>
</organism>
<dbReference type="InterPro" id="IPR011009">
    <property type="entry name" value="Kinase-like_dom_sf"/>
</dbReference>
<reference evidence="3 6" key="3">
    <citation type="submission" date="2020-01" db="EMBL/GenBank/DDBJ databases">
        <title>Insect and environment-associated Actinomycetes.</title>
        <authorList>
            <person name="Currrie C."/>
            <person name="Chevrette M."/>
            <person name="Carlson C."/>
            <person name="Stubbendieck R."/>
            <person name="Wendt-Pienkowski E."/>
        </authorList>
    </citation>
    <scope>NUCLEOTIDE SEQUENCE [LARGE SCALE GENOMIC DNA]</scope>
    <source>
        <strain evidence="3 6">SID8386</strain>
    </source>
</reference>
<reference evidence="4" key="2">
    <citation type="submission" date="2016-10" db="EMBL/GenBank/DDBJ databases">
        <authorList>
            <person name="de Groot N.N."/>
        </authorList>
    </citation>
    <scope>NUCLEOTIDE SEQUENCE [LARGE SCALE GENOMIC DNA]</scope>
    <source>
        <strain evidence="4">DSM 44637</strain>
    </source>
</reference>
<dbReference type="GO" id="GO:0019202">
    <property type="term" value="F:amino acid kinase activity"/>
    <property type="evidence" value="ECO:0007669"/>
    <property type="project" value="TreeGrafter"/>
</dbReference>
<keyword evidence="4" id="KW-0808">Transferase</keyword>
<evidence type="ECO:0000259" key="2">
    <source>
        <dbReference type="Pfam" id="PF01636"/>
    </source>
</evidence>
<dbReference type="InterPro" id="IPR050249">
    <property type="entry name" value="Pseudomonas-type_ThrB"/>
</dbReference>
<comment type="similarity">
    <text evidence="1">Belongs to the pseudomonas-type ThrB family.</text>
</comment>
<dbReference type="InterPro" id="IPR002575">
    <property type="entry name" value="Aminoglycoside_PTrfase"/>
</dbReference>
<dbReference type="Proteomes" id="UP000470404">
    <property type="component" value="Unassembled WGS sequence"/>
</dbReference>
<dbReference type="PANTHER" id="PTHR21064">
    <property type="entry name" value="AMINOGLYCOSIDE PHOSPHOTRANSFERASE DOMAIN-CONTAINING PROTEIN-RELATED"/>
    <property type="match status" value="1"/>
</dbReference>
<protein>
    <submittedName>
        <fullName evidence="3">Phosphotransferase</fullName>
    </submittedName>
    <submittedName>
        <fullName evidence="4">Ser/Thr protein kinase RdoA involved in Cpx stress response, MazF antagonist</fullName>
    </submittedName>
</protein>
<feature type="domain" description="Aminoglycoside phosphotransferase" evidence="2">
    <location>
        <begin position="29"/>
        <end position="267"/>
    </location>
</feature>
<evidence type="ECO:0000313" key="3">
    <source>
        <dbReference type="EMBL" id="NEC57956.1"/>
    </source>
</evidence>
<dbReference type="Pfam" id="PF01636">
    <property type="entry name" value="APH"/>
    <property type="match status" value="1"/>
</dbReference>
<dbReference type="Proteomes" id="UP000199137">
    <property type="component" value="Unassembled WGS sequence"/>
</dbReference>